<accession>A0A1I7Y149</accession>
<name>A0A1I7Y149_9BILA</name>
<evidence type="ECO:0000313" key="1">
    <source>
        <dbReference type="Proteomes" id="UP000095287"/>
    </source>
</evidence>
<sequence>MERHAKRFADFLRYNNSDIWSLERLIYKLASRQRRLLSGAKWERDLDLDGLLAGFHALIKHQWNSAQGARFHEASLDDVEGRSQGFFTFFLNINGTVHKGHEASLDDVEGRSQGFFTFFVDRMWKVEQLTRMEKFRNGNRYLDLHLRSGFSKKYRYFTHPMSGASGALPLSSPRNLKGR</sequence>
<dbReference type="WBParaSite" id="L893_g11677.t1">
    <property type="protein sequence ID" value="L893_g11677.t1"/>
    <property type="gene ID" value="L893_g11677"/>
</dbReference>
<proteinExistence type="predicted"/>
<evidence type="ECO:0000313" key="2">
    <source>
        <dbReference type="WBParaSite" id="L893_g11677.t1"/>
    </source>
</evidence>
<organism evidence="1 2">
    <name type="scientific">Steinernema glaseri</name>
    <dbReference type="NCBI Taxonomy" id="37863"/>
    <lineage>
        <taxon>Eukaryota</taxon>
        <taxon>Metazoa</taxon>
        <taxon>Ecdysozoa</taxon>
        <taxon>Nematoda</taxon>
        <taxon>Chromadorea</taxon>
        <taxon>Rhabditida</taxon>
        <taxon>Tylenchina</taxon>
        <taxon>Panagrolaimomorpha</taxon>
        <taxon>Strongyloidoidea</taxon>
        <taxon>Steinernematidae</taxon>
        <taxon>Steinernema</taxon>
    </lineage>
</organism>
<dbReference type="Proteomes" id="UP000095287">
    <property type="component" value="Unplaced"/>
</dbReference>
<reference evidence="2" key="1">
    <citation type="submission" date="2016-11" db="UniProtKB">
        <authorList>
            <consortium name="WormBaseParasite"/>
        </authorList>
    </citation>
    <scope>IDENTIFICATION</scope>
</reference>
<keyword evidence="1" id="KW-1185">Reference proteome</keyword>
<dbReference type="AlphaFoldDB" id="A0A1I7Y149"/>
<protein>
    <submittedName>
        <fullName evidence="2">Helitron_like_N domain-containing protein</fullName>
    </submittedName>
</protein>